<dbReference type="EMBL" id="VSRR010002585">
    <property type="protein sequence ID" value="MPC32214.1"/>
    <property type="molecule type" value="Genomic_DNA"/>
</dbReference>
<comment type="caution">
    <text evidence="1">The sequence shown here is derived from an EMBL/GenBank/DDBJ whole genome shotgun (WGS) entry which is preliminary data.</text>
</comment>
<dbReference type="Proteomes" id="UP000324222">
    <property type="component" value="Unassembled WGS sequence"/>
</dbReference>
<organism evidence="1 2">
    <name type="scientific">Portunus trituberculatus</name>
    <name type="common">Swimming crab</name>
    <name type="synonym">Neptunus trituberculatus</name>
    <dbReference type="NCBI Taxonomy" id="210409"/>
    <lineage>
        <taxon>Eukaryota</taxon>
        <taxon>Metazoa</taxon>
        <taxon>Ecdysozoa</taxon>
        <taxon>Arthropoda</taxon>
        <taxon>Crustacea</taxon>
        <taxon>Multicrustacea</taxon>
        <taxon>Malacostraca</taxon>
        <taxon>Eumalacostraca</taxon>
        <taxon>Eucarida</taxon>
        <taxon>Decapoda</taxon>
        <taxon>Pleocyemata</taxon>
        <taxon>Brachyura</taxon>
        <taxon>Eubrachyura</taxon>
        <taxon>Portunoidea</taxon>
        <taxon>Portunidae</taxon>
        <taxon>Portuninae</taxon>
        <taxon>Portunus</taxon>
    </lineage>
</organism>
<accession>A0A5B7EI57</accession>
<proteinExistence type="predicted"/>
<reference evidence="1 2" key="1">
    <citation type="submission" date="2019-05" db="EMBL/GenBank/DDBJ databases">
        <title>Another draft genome of Portunus trituberculatus and its Hox gene families provides insights of decapod evolution.</title>
        <authorList>
            <person name="Jeong J.-H."/>
            <person name="Song I."/>
            <person name="Kim S."/>
            <person name="Choi T."/>
            <person name="Kim D."/>
            <person name="Ryu S."/>
            <person name="Kim W."/>
        </authorList>
    </citation>
    <scope>NUCLEOTIDE SEQUENCE [LARGE SCALE GENOMIC DNA]</scope>
    <source>
        <tissue evidence="1">Muscle</tissue>
    </source>
</reference>
<keyword evidence="2" id="KW-1185">Reference proteome</keyword>
<gene>
    <name evidence="1" type="ORF">E2C01_025521</name>
</gene>
<evidence type="ECO:0000313" key="2">
    <source>
        <dbReference type="Proteomes" id="UP000324222"/>
    </source>
</evidence>
<dbReference type="AlphaFoldDB" id="A0A5B7EI57"/>
<name>A0A5B7EI57_PORTR</name>
<sequence length="208" mass="20825">MPRQCPVSSASVFLDGDSGQLGQIRSVSQPEEAVFRYGSRYCQSLNLPVTRSGQPFSGSGPTVSADQGSTSVPLEIFGGTSCVPSTVSARLAPTDAGSAVVPKEALVGCFRSKLVAGGSKSSVFARPRLVVSSGSTSERCLVHGGAPGTDPILGYFPAQVGNSTGGFSGFGCLDCGGAGAPHKSSGVFGSLSGSPEFSANLVGVSGVR</sequence>
<evidence type="ECO:0000313" key="1">
    <source>
        <dbReference type="EMBL" id="MPC32214.1"/>
    </source>
</evidence>
<protein>
    <submittedName>
        <fullName evidence="1">Uncharacterized protein</fullName>
    </submittedName>
</protein>